<dbReference type="Gene3D" id="1.10.8.430">
    <property type="entry name" value="Helical domain of apoptotic protease-activating factors"/>
    <property type="match status" value="1"/>
</dbReference>
<evidence type="ECO:0000256" key="4">
    <source>
        <dbReference type="ARBA" id="ARBA00023027"/>
    </source>
</evidence>
<dbReference type="FunFam" id="3.40.50.10140:FF:000007">
    <property type="entry name" value="Disease resistance protein (TIR-NBS-LRR class)"/>
    <property type="match status" value="1"/>
</dbReference>
<dbReference type="SUPFAM" id="SSF52200">
    <property type="entry name" value="Toll/Interleukin receptor TIR domain"/>
    <property type="match status" value="1"/>
</dbReference>
<dbReference type="SUPFAM" id="SSF52540">
    <property type="entry name" value="P-loop containing nucleoside triphosphate hydrolases"/>
    <property type="match status" value="1"/>
</dbReference>
<dbReference type="InterPro" id="IPR032675">
    <property type="entry name" value="LRR_dom_sf"/>
</dbReference>
<dbReference type="SUPFAM" id="SSF52047">
    <property type="entry name" value="RNI-like"/>
    <property type="match status" value="1"/>
</dbReference>
<evidence type="ECO:0000256" key="1">
    <source>
        <dbReference type="ARBA" id="ARBA00022614"/>
    </source>
</evidence>
<accession>A0ABD3KJ88</accession>
<dbReference type="Gene3D" id="3.40.50.10140">
    <property type="entry name" value="Toll/interleukin-1 receptor homology (TIR) domain"/>
    <property type="match status" value="1"/>
</dbReference>
<dbReference type="InterPro" id="IPR035897">
    <property type="entry name" value="Toll_tir_struct_dom_sf"/>
</dbReference>
<dbReference type="InterPro" id="IPR058192">
    <property type="entry name" value="WHD_ROQ1-like"/>
</dbReference>
<keyword evidence="3" id="KW-0611">Plant defense</keyword>
<sequence>MKRKRDSSDTMTKFACANDGNLLSVAEFEVFLSFRGPDTRLNFTDCLYHSLVGAGIRIFRDDEEIRKGEKIAGKLLHAIESSKIYLPIFSRTYATSKWCLRELTYILECSSKANDKVILPIFYDVNPDDVKLKNRLYLDVLKKHEKEFGLDEIRRWKEALTEVARIKGWGMKDKGQGEIINTIVDEVLTKLMKRMRNLPNHFVGIHDRVEAIVDMLNEGSRDVCYLVIHGMGGVGKTTLASAVFNQISNQFQGCSFLLDIRESTQQGRIVDLQKQLLSEILQGRSIGIHNSVDVGINTIRERFRDKKVLLVLDDVDKRDQLSKLAGKSDWFGPGSRIIITTRDINFLPIEEEDKESSFQAHFQEFTIYKMTEMDSFHALQLFSKHAFRMDFPPQDLVDSSRKITTKTGGLPLALEVIGSSLYCKSKIFWKDTLKKLDLVPNPEVLDKLKISYDMLQPHQREIFLDIACFFIGKDRLHPYYMWKASNYFPRSELLVLTHMSLIKITKDDTLWMHDQLKDLGREVVRCEDVNFPKKRSRLWEPRIAFDVVWMKEGTDKVVALKLTGLSEEYNFTSEELSKLPNLRFLDLEGGNLVGDFKNLLSKLTWLSWHRCPLELNVTNLSLKKLAVLELSSDDITEDWTGWGSCLVSENLKVMEIGYCPNLKRTPNFSKCSNLKRLVIKECTNSLVVDISLSKLEHLKHLEINTWYDSHNDGSDLFPLPLVFSGLKSLSMLEIVGMQLQKLHHSIGEMTCLEYLSLDECHFLRTLPDSIQDLKMLRRMSLCNTSITELPNTIGGLESLLELDLSRAEVTELPISIGNLKKLRKMSLYQTNIKELPNQIGGLESLLELDLRDTYITELPISIGNLKKLRKMSLCWTDIKKLPNQIGGLESLLELDLSESKIIELPVSIRNLKKLRKMSLHQTNIKKIPDQIGEIESLLELDLSGTDIIGLPTSIGNLKQLKILRLDECAIRELPKVIGMLENLKALHVNFCGNMKGEIPSEIGDLSFCTKLEMTKSKIRRLSTTINKLSHLQQLHLDQCNELEQLPDLPMNLKELKFSSHLLWTAHDLSCLTNLVHLHIRGDTPRLLEFRHGVPKIEWIERLNYLESLTLVTGDVTFPPINLATLSRLQILEITCVDPQSLMGLPSTLEKLTLHDVKSPMGRSLFSNSTNLTSLYLLNCRLREVEFDDLLGRQLKELHSLELKDSAMLERLLVSRLEGLQVLSMRGCPGLIETRGLEKLESLVSLTFDGCGSLKELPDLSKLKKLWHLIVPDQLQEKLPCPHHPDTWDHQNSVISRCLLGKIIEYRYQQPTRERKNFLSSSYGRKKFL</sequence>
<dbReference type="InterPro" id="IPR036390">
    <property type="entry name" value="WH_DNA-bd_sf"/>
</dbReference>
<dbReference type="GO" id="GO:0051707">
    <property type="term" value="P:response to other organism"/>
    <property type="evidence" value="ECO:0007669"/>
    <property type="project" value="UniProtKB-ARBA"/>
</dbReference>
<name>A0ABD3KJ88_EUCGL</name>
<dbReference type="SMART" id="SM00369">
    <property type="entry name" value="LRR_TYP"/>
    <property type="match status" value="7"/>
</dbReference>
<dbReference type="InterPro" id="IPR055414">
    <property type="entry name" value="LRR_R13L4/SHOC2-like"/>
</dbReference>
<evidence type="ECO:0000313" key="7">
    <source>
        <dbReference type="Proteomes" id="UP001634007"/>
    </source>
</evidence>
<dbReference type="Pfam" id="PF23282">
    <property type="entry name" value="WHD_ROQ1"/>
    <property type="match status" value="1"/>
</dbReference>
<reference evidence="6 7" key="1">
    <citation type="submission" date="2024-11" db="EMBL/GenBank/DDBJ databases">
        <title>Chromosome-level genome assembly of Eucalyptus globulus Labill. provides insights into its genome evolution.</title>
        <authorList>
            <person name="Li X."/>
        </authorList>
    </citation>
    <scope>NUCLEOTIDE SEQUENCE [LARGE SCALE GENOMIC DNA]</scope>
    <source>
        <strain evidence="6">CL2024</strain>
        <tissue evidence="6">Fresh tender leaves</tissue>
    </source>
</reference>
<dbReference type="Pfam" id="PF01582">
    <property type="entry name" value="TIR"/>
    <property type="match status" value="1"/>
</dbReference>
<dbReference type="PROSITE" id="PS50104">
    <property type="entry name" value="TIR"/>
    <property type="match status" value="1"/>
</dbReference>
<dbReference type="Gene3D" id="3.80.10.10">
    <property type="entry name" value="Ribonuclease Inhibitor"/>
    <property type="match status" value="4"/>
</dbReference>
<evidence type="ECO:0000259" key="5">
    <source>
        <dbReference type="PROSITE" id="PS50104"/>
    </source>
</evidence>
<evidence type="ECO:0000313" key="6">
    <source>
        <dbReference type="EMBL" id="KAL3739428.1"/>
    </source>
</evidence>
<dbReference type="GO" id="GO:0006952">
    <property type="term" value="P:defense response"/>
    <property type="evidence" value="ECO:0007669"/>
    <property type="project" value="UniProtKB-KW"/>
</dbReference>
<evidence type="ECO:0000256" key="2">
    <source>
        <dbReference type="ARBA" id="ARBA00022737"/>
    </source>
</evidence>
<dbReference type="InterPro" id="IPR002182">
    <property type="entry name" value="NB-ARC"/>
</dbReference>
<dbReference type="InterPro" id="IPR042197">
    <property type="entry name" value="Apaf_helical"/>
</dbReference>
<dbReference type="Gene3D" id="3.40.50.300">
    <property type="entry name" value="P-loop containing nucleotide triphosphate hydrolases"/>
    <property type="match status" value="1"/>
</dbReference>
<keyword evidence="2" id="KW-0677">Repeat</keyword>
<keyword evidence="4" id="KW-0520">NAD</keyword>
<dbReference type="Proteomes" id="UP001634007">
    <property type="component" value="Unassembled WGS sequence"/>
</dbReference>
<dbReference type="PRINTS" id="PR00364">
    <property type="entry name" value="DISEASERSIST"/>
</dbReference>
<comment type="caution">
    <text evidence="6">The sequence shown here is derived from an EMBL/GenBank/DDBJ whole genome shotgun (WGS) entry which is preliminary data.</text>
</comment>
<dbReference type="Pfam" id="PF00931">
    <property type="entry name" value="NB-ARC"/>
    <property type="match status" value="1"/>
</dbReference>
<feature type="domain" description="TIR" evidence="5">
    <location>
        <begin position="26"/>
        <end position="191"/>
    </location>
</feature>
<dbReference type="EMBL" id="JBJKBG010000005">
    <property type="protein sequence ID" value="KAL3739428.1"/>
    <property type="molecule type" value="Genomic_DNA"/>
</dbReference>
<dbReference type="InterPro" id="IPR000157">
    <property type="entry name" value="TIR_dom"/>
</dbReference>
<dbReference type="InterPro" id="IPR003591">
    <property type="entry name" value="Leu-rich_rpt_typical-subtyp"/>
</dbReference>
<proteinExistence type="predicted"/>
<dbReference type="InterPro" id="IPR027417">
    <property type="entry name" value="P-loop_NTPase"/>
</dbReference>
<protein>
    <recommendedName>
        <fullName evidence="5">TIR domain-containing protein</fullName>
    </recommendedName>
</protein>
<dbReference type="SUPFAM" id="SSF52058">
    <property type="entry name" value="L domain-like"/>
    <property type="match status" value="2"/>
</dbReference>
<gene>
    <name evidence="6" type="ORF">ACJRO7_020793</name>
</gene>
<dbReference type="SMART" id="SM00255">
    <property type="entry name" value="TIR"/>
    <property type="match status" value="1"/>
</dbReference>
<dbReference type="PANTHER" id="PTHR11017:SF570">
    <property type="entry name" value="DISEASE RESISTANCE PROTEIN (TIR-NBS CLASS)-RELATED"/>
    <property type="match status" value="1"/>
</dbReference>
<dbReference type="InterPro" id="IPR044974">
    <property type="entry name" value="Disease_R_plants"/>
</dbReference>
<keyword evidence="1" id="KW-0433">Leucine-rich repeat</keyword>
<dbReference type="Pfam" id="PF23598">
    <property type="entry name" value="LRR_14"/>
    <property type="match status" value="2"/>
</dbReference>
<keyword evidence="7" id="KW-1185">Reference proteome</keyword>
<dbReference type="SUPFAM" id="SSF46785">
    <property type="entry name" value="Winged helix' DNA-binding domain"/>
    <property type="match status" value="1"/>
</dbReference>
<evidence type="ECO:0000256" key="3">
    <source>
        <dbReference type="ARBA" id="ARBA00022821"/>
    </source>
</evidence>
<organism evidence="6 7">
    <name type="scientific">Eucalyptus globulus</name>
    <name type="common">Tasmanian blue gum</name>
    <dbReference type="NCBI Taxonomy" id="34317"/>
    <lineage>
        <taxon>Eukaryota</taxon>
        <taxon>Viridiplantae</taxon>
        <taxon>Streptophyta</taxon>
        <taxon>Embryophyta</taxon>
        <taxon>Tracheophyta</taxon>
        <taxon>Spermatophyta</taxon>
        <taxon>Magnoliopsida</taxon>
        <taxon>eudicotyledons</taxon>
        <taxon>Gunneridae</taxon>
        <taxon>Pentapetalae</taxon>
        <taxon>rosids</taxon>
        <taxon>malvids</taxon>
        <taxon>Myrtales</taxon>
        <taxon>Myrtaceae</taxon>
        <taxon>Myrtoideae</taxon>
        <taxon>Eucalypteae</taxon>
        <taxon>Eucalyptus</taxon>
    </lineage>
</organism>
<dbReference type="PANTHER" id="PTHR11017">
    <property type="entry name" value="LEUCINE-RICH REPEAT-CONTAINING PROTEIN"/>
    <property type="match status" value="1"/>
</dbReference>